<dbReference type="SUPFAM" id="SSF53474">
    <property type="entry name" value="alpha/beta-Hydrolases"/>
    <property type="match status" value="1"/>
</dbReference>
<name>A0ABT2IR46_9FLAO</name>
<dbReference type="InterPro" id="IPR050266">
    <property type="entry name" value="AB_hydrolase_sf"/>
</dbReference>
<proteinExistence type="predicted"/>
<dbReference type="PANTHER" id="PTHR43798:SF28">
    <property type="entry name" value="AB HYDROLASE-1 DOMAIN-CONTAINING PROTEIN"/>
    <property type="match status" value="1"/>
</dbReference>
<reference evidence="2 3" key="1">
    <citation type="submission" date="2022-09" db="EMBL/GenBank/DDBJ databases">
        <title>Chryseobacterium oleae sp.nov., isolated from the inter-root soil of Pyrola calliantha H. Andr. in Tibet.</title>
        <authorList>
            <person name="Li Z."/>
        </authorList>
    </citation>
    <scope>NUCLEOTIDE SEQUENCE [LARGE SCALE GENOMIC DNA]</scope>
    <source>
        <strain evidence="3">pc1-10</strain>
    </source>
</reference>
<evidence type="ECO:0000313" key="3">
    <source>
        <dbReference type="Proteomes" id="UP001525566"/>
    </source>
</evidence>
<feature type="domain" description="AB hydrolase-1" evidence="1">
    <location>
        <begin position="36"/>
        <end position="286"/>
    </location>
</feature>
<dbReference type="EMBL" id="JAOAMU010000001">
    <property type="protein sequence ID" value="MCT2560845.1"/>
    <property type="molecule type" value="Genomic_DNA"/>
</dbReference>
<organism evidence="2 3">
    <name type="scientific">Chryseobacterium herbae</name>
    <dbReference type="NCBI Taxonomy" id="2976476"/>
    <lineage>
        <taxon>Bacteria</taxon>
        <taxon>Pseudomonadati</taxon>
        <taxon>Bacteroidota</taxon>
        <taxon>Flavobacteriia</taxon>
        <taxon>Flavobacteriales</taxon>
        <taxon>Weeksellaceae</taxon>
        <taxon>Chryseobacterium group</taxon>
        <taxon>Chryseobacterium</taxon>
    </lineage>
</organism>
<dbReference type="InterPro" id="IPR029058">
    <property type="entry name" value="AB_hydrolase_fold"/>
</dbReference>
<comment type="caution">
    <text evidence="2">The sequence shown here is derived from an EMBL/GenBank/DDBJ whole genome shotgun (WGS) entry which is preliminary data.</text>
</comment>
<dbReference type="GO" id="GO:0016787">
    <property type="term" value="F:hydrolase activity"/>
    <property type="evidence" value="ECO:0007669"/>
    <property type="project" value="UniProtKB-KW"/>
</dbReference>
<evidence type="ECO:0000259" key="1">
    <source>
        <dbReference type="Pfam" id="PF00561"/>
    </source>
</evidence>
<evidence type="ECO:0000313" key="2">
    <source>
        <dbReference type="EMBL" id="MCT2560845.1"/>
    </source>
</evidence>
<dbReference type="PANTHER" id="PTHR43798">
    <property type="entry name" value="MONOACYLGLYCEROL LIPASE"/>
    <property type="match status" value="1"/>
</dbReference>
<dbReference type="Gene3D" id="3.40.50.1820">
    <property type="entry name" value="alpha/beta hydrolase"/>
    <property type="match status" value="1"/>
</dbReference>
<sequence>MTLLIQGQSLKNGHYSEKIDGLMISYLIKGSGPVMLVGNPNSGKTGYELSLQPLEKHFTMVYYDSRGTGESETPDHLSDYNSDNMVAEMENLRKKLNTDKIWIFGHSDQSALALLYALKYQNHIVGMILTGTSFVKSTEDLQKRRKKSEEKRINESPWFAQVVKDWDYMEIHKTNTSQDGRDLSAAKTKWWCYNEESSQKVIPISNAVSKAGKRRPIRGKNYYSPTDLDKYVKMQTFFSNIKTKTLIINGKYDTNNPPEYAEQLHQLLPNSTFILIEKAGHFPWAEDPEITFKAIEKWLQNLPERKKLSLIK</sequence>
<keyword evidence="3" id="KW-1185">Reference proteome</keyword>
<keyword evidence="2" id="KW-0378">Hydrolase</keyword>
<dbReference type="Proteomes" id="UP001525566">
    <property type="component" value="Unassembled WGS sequence"/>
</dbReference>
<protein>
    <submittedName>
        <fullName evidence="2">Alpha/beta hydrolase</fullName>
    </submittedName>
</protein>
<accession>A0ABT2IR46</accession>
<dbReference type="Pfam" id="PF00561">
    <property type="entry name" value="Abhydrolase_1"/>
    <property type="match status" value="1"/>
</dbReference>
<gene>
    <name evidence="2" type="ORF">N0B48_02950</name>
</gene>
<dbReference type="InterPro" id="IPR000073">
    <property type="entry name" value="AB_hydrolase_1"/>
</dbReference>